<evidence type="ECO:0000313" key="2">
    <source>
        <dbReference type="EMBL" id="KAK0710118.1"/>
    </source>
</evidence>
<reference evidence="2" key="1">
    <citation type="submission" date="2023-06" db="EMBL/GenBank/DDBJ databases">
        <title>Genome-scale phylogeny and comparative genomics of the fungal order Sordariales.</title>
        <authorList>
            <consortium name="Lawrence Berkeley National Laboratory"/>
            <person name="Hensen N."/>
            <person name="Bonometti L."/>
            <person name="Westerberg I."/>
            <person name="Brannstrom I.O."/>
            <person name="Guillou S."/>
            <person name="Cros-Aarteil S."/>
            <person name="Calhoun S."/>
            <person name="Haridas S."/>
            <person name="Kuo A."/>
            <person name="Mondo S."/>
            <person name="Pangilinan J."/>
            <person name="Riley R."/>
            <person name="LaButti K."/>
            <person name="Andreopoulos B."/>
            <person name="Lipzen A."/>
            <person name="Chen C."/>
            <person name="Yanf M."/>
            <person name="Daum C."/>
            <person name="Ng V."/>
            <person name="Clum A."/>
            <person name="Steindorff A."/>
            <person name="Ohm R."/>
            <person name="Martin F."/>
            <person name="Silar P."/>
            <person name="Natvig D."/>
            <person name="Lalanne C."/>
            <person name="Gautier V."/>
            <person name="Ament-velasquez S.L."/>
            <person name="Kruys A."/>
            <person name="Hutchinson M.I."/>
            <person name="Powell A.J."/>
            <person name="Barry K."/>
            <person name="Miller A.N."/>
            <person name="Grigoriev I.V."/>
            <person name="Debuchy R."/>
            <person name="Gladieux P."/>
            <person name="Thoren M.H."/>
            <person name="Johannesson H."/>
        </authorList>
    </citation>
    <scope>NUCLEOTIDE SEQUENCE</scope>
    <source>
        <strain evidence="2">SMH2392-1A</strain>
    </source>
</reference>
<proteinExistence type="predicted"/>
<feature type="region of interest" description="Disordered" evidence="1">
    <location>
        <begin position="98"/>
        <end position="120"/>
    </location>
</feature>
<accession>A0AA40DS98</accession>
<dbReference type="AlphaFoldDB" id="A0AA40DS98"/>
<evidence type="ECO:0000313" key="3">
    <source>
        <dbReference type="Proteomes" id="UP001172101"/>
    </source>
</evidence>
<sequence>MLAAVLNLYSMTALSSGVDALFLVSSPPPHHRSLLSNHTLGFQHTYLAHTSTSLVQPLNSLKMSVRQPFLAVYKNLVTGYNRMLTQFNREAGLRVARRRVQDEPRRVPPAADPPPAARNRDVRGLHRHCFATARDESRPREHWLQGAAGFVWRAFCQHNAGLASPVFPPHHRCERFSGQVQSNARDACRRGHACRGQGR</sequence>
<dbReference type="GeneID" id="85325929"/>
<organism evidence="2 3">
    <name type="scientific">Lasiosphaeria miniovina</name>
    <dbReference type="NCBI Taxonomy" id="1954250"/>
    <lineage>
        <taxon>Eukaryota</taxon>
        <taxon>Fungi</taxon>
        <taxon>Dikarya</taxon>
        <taxon>Ascomycota</taxon>
        <taxon>Pezizomycotina</taxon>
        <taxon>Sordariomycetes</taxon>
        <taxon>Sordariomycetidae</taxon>
        <taxon>Sordariales</taxon>
        <taxon>Lasiosphaeriaceae</taxon>
        <taxon>Lasiosphaeria</taxon>
    </lineage>
</organism>
<dbReference type="EMBL" id="JAUIRO010000006">
    <property type="protein sequence ID" value="KAK0710118.1"/>
    <property type="molecule type" value="Genomic_DNA"/>
</dbReference>
<comment type="caution">
    <text evidence="2">The sequence shown here is derived from an EMBL/GenBank/DDBJ whole genome shotgun (WGS) entry which is preliminary data.</text>
</comment>
<gene>
    <name evidence="2" type="ORF">B0T26DRAFT_724125</name>
</gene>
<evidence type="ECO:0000256" key="1">
    <source>
        <dbReference type="SAM" id="MobiDB-lite"/>
    </source>
</evidence>
<dbReference type="RefSeq" id="XP_060293422.1">
    <property type="nucleotide sequence ID" value="XM_060442659.1"/>
</dbReference>
<protein>
    <submittedName>
        <fullName evidence="2">Uncharacterized protein</fullName>
    </submittedName>
</protein>
<name>A0AA40DS98_9PEZI</name>
<dbReference type="Proteomes" id="UP001172101">
    <property type="component" value="Unassembled WGS sequence"/>
</dbReference>
<keyword evidence="3" id="KW-1185">Reference proteome</keyword>